<comment type="caution">
    <text evidence="2">The sequence shown here is derived from an EMBL/GenBank/DDBJ whole genome shotgun (WGS) entry which is preliminary data.</text>
</comment>
<evidence type="ECO:0000256" key="1">
    <source>
        <dbReference type="SAM" id="MobiDB-lite"/>
    </source>
</evidence>
<name>A0AAV6K9B3_9ERIC</name>
<feature type="compositionally biased region" description="Basic residues" evidence="1">
    <location>
        <begin position="55"/>
        <end position="68"/>
    </location>
</feature>
<dbReference type="EMBL" id="JACTNZ010000005">
    <property type="protein sequence ID" value="KAG5549076.1"/>
    <property type="molecule type" value="Genomic_DNA"/>
</dbReference>
<evidence type="ECO:0000313" key="3">
    <source>
        <dbReference type="Proteomes" id="UP000823749"/>
    </source>
</evidence>
<proteinExistence type="predicted"/>
<feature type="compositionally biased region" description="Basic and acidic residues" evidence="1">
    <location>
        <begin position="16"/>
        <end position="43"/>
    </location>
</feature>
<dbReference type="AlphaFoldDB" id="A0AAV6K9B3"/>
<dbReference type="Proteomes" id="UP000823749">
    <property type="component" value="Chromosome 5"/>
</dbReference>
<organism evidence="2 3">
    <name type="scientific">Rhododendron griersonianum</name>
    <dbReference type="NCBI Taxonomy" id="479676"/>
    <lineage>
        <taxon>Eukaryota</taxon>
        <taxon>Viridiplantae</taxon>
        <taxon>Streptophyta</taxon>
        <taxon>Embryophyta</taxon>
        <taxon>Tracheophyta</taxon>
        <taxon>Spermatophyta</taxon>
        <taxon>Magnoliopsida</taxon>
        <taxon>eudicotyledons</taxon>
        <taxon>Gunneridae</taxon>
        <taxon>Pentapetalae</taxon>
        <taxon>asterids</taxon>
        <taxon>Ericales</taxon>
        <taxon>Ericaceae</taxon>
        <taxon>Ericoideae</taxon>
        <taxon>Rhodoreae</taxon>
        <taxon>Rhododendron</taxon>
    </lineage>
</organism>
<gene>
    <name evidence="2" type="ORF">RHGRI_014446</name>
</gene>
<evidence type="ECO:0000313" key="2">
    <source>
        <dbReference type="EMBL" id="KAG5549076.1"/>
    </source>
</evidence>
<accession>A0AAV6K9B3</accession>
<reference evidence="2" key="1">
    <citation type="submission" date="2020-08" db="EMBL/GenBank/DDBJ databases">
        <title>Plant Genome Project.</title>
        <authorList>
            <person name="Zhang R.-G."/>
        </authorList>
    </citation>
    <scope>NUCLEOTIDE SEQUENCE</scope>
    <source>
        <strain evidence="2">WSP0</strain>
        <tissue evidence="2">Leaf</tissue>
    </source>
</reference>
<feature type="region of interest" description="Disordered" evidence="1">
    <location>
        <begin position="1"/>
        <end position="68"/>
    </location>
</feature>
<keyword evidence="3" id="KW-1185">Reference proteome</keyword>
<sequence length="68" mass="7875">MHARSRPPNKQGKGMGTERKRPEKEIARDANRRQAVRRTETRPKNQVGGGSRIIATHRRHRASPLRNR</sequence>
<protein>
    <submittedName>
        <fullName evidence="2">Uncharacterized protein</fullName>
    </submittedName>
</protein>